<evidence type="ECO:0000259" key="2">
    <source>
        <dbReference type="PROSITE" id="PS50404"/>
    </source>
</evidence>
<name>A0A0T5YVE2_9GAMM</name>
<dbReference type="GO" id="GO:0016740">
    <property type="term" value="F:transferase activity"/>
    <property type="evidence" value="ECO:0007669"/>
    <property type="project" value="UniProtKB-KW"/>
</dbReference>
<dbReference type="Gene3D" id="3.40.30.10">
    <property type="entry name" value="Glutaredoxin"/>
    <property type="match status" value="1"/>
</dbReference>
<sequence>MAAVANKRSVMTLYSDPQNPYCHRVRMVLAEKNITFEINDIDPLNMPEQLMELNPYGTLPTLVDRDLRLYESRIIMEYLDERFPHPPLLPVDPVSRSTSRLLMYRVDYDWYRLMDVILAGKKDAAKARKELRESLIATSQVFAAKAFFMSDDFTLVDCLIAPLLWRLPVLGVDIPASAKGLHEYASRLFARESFTQSLSEAEREMRG</sequence>
<dbReference type="Gene3D" id="1.20.1050.10">
    <property type="match status" value="1"/>
</dbReference>
<evidence type="ECO:0000256" key="1">
    <source>
        <dbReference type="ARBA" id="ARBA00009929"/>
    </source>
</evidence>
<dbReference type="PATRIC" id="fig|54398.3.peg.708"/>
<dbReference type="PROSITE" id="PS50404">
    <property type="entry name" value="GST_NTER"/>
    <property type="match status" value="1"/>
</dbReference>
<dbReference type="STRING" id="54398.Ga0074115_103103"/>
<dbReference type="InterPro" id="IPR036282">
    <property type="entry name" value="Glutathione-S-Trfase_C_sf"/>
</dbReference>
<dbReference type="PANTHER" id="PTHR43968:SF6">
    <property type="entry name" value="GLUTATHIONE S-TRANSFERASE OMEGA"/>
    <property type="match status" value="1"/>
</dbReference>
<evidence type="ECO:0000313" key="4">
    <source>
        <dbReference type="EMBL" id="KRT54206.1"/>
    </source>
</evidence>
<dbReference type="EMBL" id="LDXT01000093">
    <property type="protein sequence ID" value="KRT54206.1"/>
    <property type="molecule type" value="Genomic_DNA"/>
</dbReference>
<dbReference type="SUPFAM" id="SSF47616">
    <property type="entry name" value="GST C-terminal domain-like"/>
    <property type="match status" value="1"/>
</dbReference>
<dbReference type="Pfam" id="PF00043">
    <property type="entry name" value="GST_C"/>
    <property type="match status" value="1"/>
</dbReference>
<keyword evidence="7" id="KW-1185">Reference proteome</keyword>
<dbReference type="CDD" id="cd03059">
    <property type="entry name" value="GST_N_SspA"/>
    <property type="match status" value="1"/>
</dbReference>
<dbReference type="InterPro" id="IPR004046">
    <property type="entry name" value="GST_C"/>
</dbReference>
<dbReference type="Proteomes" id="UP000051276">
    <property type="component" value="Unassembled WGS sequence"/>
</dbReference>
<dbReference type="InterPro" id="IPR034341">
    <property type="entry name" value="SspA_N"/>
</dbReference>
<dbReference type="InterPro" id="IPR010987">
    <property type="entry name" value="Glutathione-S-Trfase_C-like"/>
</dbReference>
<dbReference type="InterPro" id="IPR050983">
    <property type="entry name" value="GST_Omega/HSP26"/>
</dbReference>
<dbReference type="InterPro" id="IPR036249">
    <property type="entry name" value="Thioredoxin-like_sf"/>
</dbReference>
<dbReference type="InterPro" id="IPR034342">
    <property type="entry name" value="SspA_C"/>
</dbReference>
<feature type="domain" description="GST N-terminal" evidence="2">
    <location>
        <begin position="9"/>
        <end position="87"/>
    </location>
</feature>
<keyword evidence="4" id="KW-0808">Transferase</keyword>
<dbReference type="CDD" id="cd03186">
    <property type="entry name" value="GST_C_SspA"/>
    <property type="match status" value="1"/>
</dbReference>
<evidence type="ECO:0000313" key="7">
    <source>
        <dbReference type="Proteomes" id="UP000051634"/>
    </source>
</evidence>
<dbReference type="SFLD" id="SFLDG00358">
    <property type="entry name" value="Main_(cytGST)"/>
    <property type="match status" value="1"/>
</dbReference>
<dbReference type="Proteomes" id="UP000051634">
    <property type="component" value="Unassembled WGS sequence"/>
</dbReference>
<dbReference type="EMBL" id="LMXI01000155">
    <property type="protein sequence ID" value="KRT59390.1"/>
    <property type="molecule type" value="Genomic_DNA"/>
</dbReference>
<protein>
    <submittedName>
        <fullName evidence="4">Glutathione S-transferase</fullName>
    </submittedName>
    <submittedName>
        <fullName evidence="5">RNA polymerase-associated protein</fullName>
    </submittedName>
</protein>
<accession>A0A0T5YVE2</accession>
<dbReference type="Pfam" id="PF13409">
    <property type="entry name" value="GST_N_2"/>
    <property type="match status" value="1"/>
</dbReference>
<dbReference type="InterPro" id="IPR004045">
    <property type="entry name" value="Glutathione_S-Trfase_N"/>
</dbReference>
<evidence type="ECO:0000313" key="6">
    <source>
        <dbReference type="Proteomes" id="UP000051276"/>
    </source>
</evidence>
<dbReference type="PROSITE" id="PS51354">
    <property type="entry name" value="GLUTAREDOXIN_2"/>
    <property type="match status" value="1"/>
</dbReference>
<proteinExistence type="inferred from homology"/>
<organism evidence="4 7">
    <name type="scientific">endosymbiont of Ridgeia piscesae</name>
    <dbReference type="NCBI Taxonomy" id="54398"/>
    <lineage>
        <taxon>Bacteria</taxon>
        <taxon>Pseudomonadati</taxon>
        <taxon>Pseudomonadota</taxon>
        <taxon>Gammaproteobacteria</taxon>
        <taxon>sulfur-oxidizing symbionts</taxon>
    </lineage>
</organism>
<gene>
    <name evidence="4" type="ORF">Ga0074115_103103</name>
    <name evidence="5" type="ORF">Ga0076813_15399</name>
</gene>
<dbReference type="SFLD" id="SFLDS00019">
    <property type="entry name" value="Glutathione_Transferase_(cytos"/>
    <property type="match status" value="1"/>
</dbReference>
<evidence type="ECO:0000259" key="3">
    <source>
        <dbReference type="PROSITE" id="PS50405"/>
    </source>
</evidence>
<dbReference type="PANTHER" id="PTHR43968">
    <property type="match status" value="1"/>
</dbReference>
<dbReference type="RefSeq" id="WP_005961928.1">
    <property type="nucleotide sequence ID" value="NZ_KQ556927.1"/>
</dbReference>
<feature type="domain" description="GST C-terminal" evidence="3">
    <location>
        <begin position="92"/>
        <end position="207"/>
    </location>
</feature>
<dbReference type="OrthoDB" id="9781431at2"/>
<dbReference type="SUPFAM" id="SSF52833">
    <property type="entry name" value="Thioredoxin-like"/>
    <property type="match status" value="1"/>
</dbReference>
<evidence type="ECO:0000313" key="5">
    <source>
        <dbReference type="EMBL" id="KRT59390.1"/>
    </source>
</evidence>
<dbReference type="InterPro" id="IPR040079">
    <property type="entry name" value="Glutathione_S-Trfase"/>
</dbReference>
<comment type="caution">
    <text evidence="4">The sequence shown here is derived from an EMBL/GenBank/DDBJ whole genome shotgun (WGS) entry which is preliminary data.</text>
</comment>
<dbReference type="AlphaFoldDB" id="A0A0T5YVE2"/>
<comment type="similarity">
    <text evidence="1">Belongs to the GST superfamily. HSP26 family.</text>
</comment>
<dbReference type="PROSITE" id="PS50405">
    <property type="entry name" value="GST_CTER"/>
    <property type="match status" value="1"/>
</dbReference>
<reference evidence="6 7" key="1">
    <citation type="submission" date="2015-11" db="EMBL/GenBank/DDBJ databases">
        <title>The genome of Candidatus Endoriftia persephone in Ridgeia piscesae and population structure of the North Eastern Pacific vestimentiferan symbionts.</title>
        <authorList>
            <person name="Perez M."/>
            <person name="Juniper K.S."/>
        </authorList>
    </citation>
    <scope>NUCLEOTIDE SEQUENCE [LARGE SCALE GENOMIC DNA]</scope>
    <source>
        <strain evidence="5">Ind10</strain>
        <strain evidence="4">Ind11</strain>
    </source>
</reference>
<dbReference type="GO" id="GO:0005737">
    <property type="term" value="C:cytoplasm"/>
    <property type="evidence" value="ECO:0007669"/>
    <property type="project" value="TreeGrafter"/>
</dbReference>